<comment type="caution">
    <text evidence="15">The sequence shown here is derived from an EMBL/GenBank/DDBJ whole genome shotgun (WGS) entry which is preliminary data.</text>
</comment>
<dbReference type="PANTHER" id="PTHR21573:SF0">
    <property type="entry name" value="ER MEMBRANE PROTEIN COMPLEX SUBUNIT 1"/>
    <property type="match status" value="1"/>
</dbReference>
<dbReference type="Pfam" id="PF07774">
    <property type="entry name" value="EMC1_C"/>
    <property type="match status" value="1"/>
</dbReference>
<dbReference type="GO" id="GO:0072546">
    <property type="term" value="C:EMC complex"/>
    <property type="evidence" value="ECO:0007669"/>
    <property type="project" value="InterPro"/>
</dbReference>
<dbReference type="EMBL" id="ML978121">
    <property type="protein sequence ID" value="KAF2104264.1"/>
    <property type="molecule type" value="Genomic_DNA"/>
</dbReference>
<dbReference type="InterPro" id="IPR015943">
    <property type="entry name" value="WD40/YVTN_repeat-like_dom_sf"/>
</dbReference>
<dbReference type="OrthoDB" id="28092at2759"/>
<accession>A0A9P4INB0</accession>
<feature type="domain" description="ER membrane protein complex subunit 1 C-terminal" evidence="13">
    <location>
        <begin position="706"/>
        <end position="930"/>
    </location>
</feature>
<feature type="signal peptide" evidence="12">
    <location>
        <begin position="1"/>
        <end position="19"/>
    </location>
</feature>
<comment type="subunit">
    <text evidence="3">Component of the ER membrane protein complex (EMC).</text>
</comment>
<evidence type="ECO:0000313" key="15">
    <source>
        <dbReference type="EMBL" id="KAF2104264.1"/>
    </source>
</evidence>
<evidence type="ECO:0000256" key="4">
    <source>
        <dbReference type="ARBA" id="ARBA00020824"/>
    </source>
</evidence>
<evidence type="ECO:0000256" key="10">
    <source>
        <dbReference type="ARBA" id="ARBA00023180"/>
    </source>
</evidence>
<evidence type="ECO:0000259" key="13">
    <source>
        <dbReference type="Pfam" id="PF07774"/>
    </source>
</evidence>
<dbReference type="InterPro" id="IPR026895">
    <property type="entry name" value="EMC1"/>
</dbReference>
<keyword evidence="7" id="KW-0256">Endoplasmic reticulum</keyword>
<evidence type="ECO:0000256" key="5">
    <source>
        <dbReference type="ARBA" id="ARBA00022692"/>
    </source>
</evidence>
<protein>
    <recommendedName>
        <fullName evidence="4">ER membrane protein complex subunit 1</fullName>
    </recommendedName>
</protein>
<evidence type="ECO:0000256" key="9">
    <source>
        <dbReference type="ARBA" id="ARBA00023136"/>
    </source>
</evidence>
<keyword evidence="8 11" id="KW-1133">Transmembrane helix</keyword>
<dbReference type="SUPFAM" id="SSF50998">
    <property type="entry name" value="Quinoprotein alcohol dehydrogenase-like"/>
    <property type="match status" value="1"/>
</dbReference>
<proteinExistence type="inferred from homology"/>
<evidence type="ECO:0000256" key="11">
    <source>
        <dbReference type="SAM" id="Phobius"/>
    </source>
</evidence>
<feature type="chain" id="PRO_5040230351" description="ER membrane protein complex subunit 1" evidence="12">
    <location>
        <begin position="20"/>
        <end position="934"/>
    </location>
</feature>
<dbReference type="GO" id="GO:0034975">
    <property type="term" value="P:protein folding in endoplasmic reticulum"/>
    <property type="evidence" value="ECO:0007669"/>
    <property type="project" value="TreeGrafter"/>
</dbReference>
<evidence type="ECO:0000256" key="1">
    <source>
        <dbReference type="ARBA" id="ARBA00004115"/>
    </source>
</evidence>
<dbReference type="Pfam" id="PF25293">
    <property type="entry name" value="Beta-prop_EMC1_N"/>
    <property type="match status" value="1"/>
</dbReference>
<keyword evidence="9 11" id="KW-0472">Membrane</keyword>
<dbReference type="InterPro" id="IPR058545">
    <property type="entry name" value="Beta-prop_EMC1_1st"/>
</dbReference>
<feature type="domain" description="EMC1 first beta-propeller" evidence="14">
    <location>
        <begin position="19"/>
        <end position="423"/>
    </location>
</feature>
<sequence>MRWLALLLSGAWLVEPALAVFADDAFQIDHHVPLLGLPQSHTTFFHQPYAKSKASLLYTLSDKAVLGAINPRDGAIVWRQALAGPANSSNIFLRAGDGQDVVVSGVNNNIAAWAASDGRLIWSRNLGNALVHDLEIIELPDAKGNGDVLILYNDGHPVVQRLDGGSGNVKWEYIDKTGDNAFQVSTSSAHVYLISFHKAIMSGLKIRVTSLDQLTGRETDAQSLSSESDVTSPEQILYVGANSASPLIAWTDKANKALKVNILGTKTIVNLPINNSDEDDSPAITLHAPHRSTALTHFLVHYQSARSHWADVYHVNLAKSTISKAYSLPKLAGQGAFSCSTVDANVFFTRVTESEMILVSSASHGVLGRWPLAKTQSPLLPLRVTAEVAALSSSSYPTRAAVLSSNGEWTLLRNGDVSWTRPEYLTGVITATFVDLPEEQGLVHELELEGHQNALAAYVHRLTRHVNDLKALPSWLQSLPKTFMGSKSGIADSPQKDKFGFRKYIILALEDGRIAALDTTNPTSVLWSKRVLKLGPGERWSAPPELRASSRKPGIVEVWDKAAGRPIELEVETGIEAELPDSPVLGEHQGFTFELADNTIHAFSPSGHSNGAVSSSTWKFMVRTGDRIVGVAARPVNDPVASIGKVLGDRRVLYKYLDPNIALVSSVNDATGSLTVHLLDTVSGTTLHSVSYLGVDTTRTIASTVAENWFAYSFTLDDSASGSSRGHQIVISEMYESPVPNDRGPLGDASNYSSLGIDGGSQPVVPHVISQTFHIPEEIQYMTVTRTRQGITSRELLVTLADSHGIVAIPRQLLDARRPVGRDPTADEVAEGLVRYHPTLEFDPKWYLNHQREVLGVKEAITSPSNLESTSLVFAYGLDIFGTRVAPSFTFDVLGKGFNKLQMLATVAALGVGVIVVAPLVRRKQINQRWQISS</sequence>
<evidence type="ECO:0000313" key="16">
    <source>
        <dbReference type="Proteomes" id="UP000799772"/>
    </source>
</evidence>
<dbReference type="InterPro" id="IPR011047">
    <property type="entry name" value="Quinoprotein_ADH-like_sf"/>
</dbReference>
<dbReference type="InterPro" id="IPR011678">
    <property type="entry name" value="EMC1_C"/>
</dbReference>
<evidence type="ECO:0000256" key="7">
    <source>
        <dbReference type="ARBA" id="ARBA00022824"/>
    </source>
</evidence>
<keyword evidence="6 12" id="KW-0732">Signal</keyword>
<feature type="transmembrane region" description="Helical" evidence="11">
    <location>
        <begin position="901"/>
        <end position="921"/>
    </location>
</feature>
<keyword evidence="10" id="KW-0325">Glycoprotein</keyword>
<keyword evidence="5 11" id="KW-0812">Transmembrane</keyword>
<dbReference type="Gene3D" id="2.130.10.10">
    <property type="entry name" value="YVTN repeat-like/Quinoprotein amine dehydrogenase"/>
    <property type="match status" value="1"/>
</dbReference>
<evidence type="ECO:0000259" key="14">
    <source>
        <dbReference type="Pfam" id="PF25293"/>
    </source>
</evidence>
<dbReference type="AlphaFoldDB" id="A0A9P4INB0"/>
<organism evidence="15 16">
    <name type="scientific">Rhizodiscina lignyota</name>
    <dbReference type="NCBI Taxonomy" id="1504668"/>
    <lineage>
        <taxon>Eukaryota</taxon>
        <taxon>Fungi</taxon>
        <taxon>Dikarya</taxon>
        <taxon>Ascomycota</taxon>
        <taxon>Pezizomycotina</taxon>
        <taxon>Dothideomycetes</taxon>
        <taxon>Pleosporomycetidae</taxon>
        <taxon>Aulographales</taxon>
        <taxon>Rhizodiscinaceae</taxon>
        <taxon>Rhizodiscina</taxon>
    </lineage>
</organism>
<keyword evidence="16" id="KW-1185">Reference proteome</keyword>
<evidence type="ECO:0000256" key="8">
    <source>
        <dbReference type="ARBA" id="ARBA00022989"/>
    </source>
</evidence>
<comment type="subcellular location">
    <subcellularLocation>
        <location evidence="1">Endoplasmic reticulum membrane</location>
        <topology evidence="1">Single-pass type I membrane protein</topology>
    </subcellularLocation>
</comment>
<evidence type="ECO:0000256" key="12">
    <source>
        <dbReference type="SAM" id="SignalP"/>
    </source>
</evidence>
<dbReference type="PANTHER" id="PTHR21573">
    <property type="entry name" value="ER MEMBRANE PROTEIN COMPLEX SUBUNIT 1"/>
    <property type="match status" value="1"/>
</dbReference>
<evidence type="ECO:0000256" key="3">
    <source>
        <dbReference type="ARBA" id="ARBA00011276"/>
    </source>
</evidence>
<comment type="similarity">
    <text evidence="2">Belongs to the EMC1 family.</text>
</comment>
<evidence type="ECO:0000256" key="2">
    <source>
        <dbReference type="ARBA" id="ARBA00007904"/>
    </source>
</evidence>
<name>A0A9P4INB0_9PEZI</name>
<gene>
    <name evidence="15" type="ORF">NA57DRAFT_30053</name>
</gene>
<dbReference type="Proteomes" id="UP000799772">
    <property type="component" value="Unassembled WGS sequence"/>
</dbReference>
<reference evidence="15" key="1">
    <citation type="journal article" date="2020" name="Stud. Mycol.">
        <title>101 Dothideomycetes genomes: a test case for predicting lifestyles and emergence of pathogens.</title>
        <authorList>
            <person name="Haridas S."/>
            <person name="Albert R."/>
            <person name="Binder M."/>
            <person name="Bloem J."/>
            <person name="Labutti K."/>
            <person name="Salamov A."/>
            <person name="Andreopoulos B."/>
            <person name="Baker S."/>
            <person name="Barry K."/>
            <person name="Bills G."/>
            <person name="Bluhm B."/>
            <person name="Cannon C."/>
            <person name="Castanera R."/>
            <person name="Culley D."/>
            <person name="Daum C."/>
            <person name="Ezra D."/>
            <person name="Gonzalez J."/>
            <person name="Henrissat B."/>
            <person name="Kuo A."/>
            <person name="Liang C."/>
            <person name="Lipzen A."/>
            <person name="Lutzoni F."/>
            <person name="Magnuson J."/>
            <person name="Mondo S."/>
            <person name="Nolan M."/>
            <person name="Ohm R."/>
            <person name="Pangilinan J."/>
            <person name="Park H.-J."/>
            <person name="Ramirez L."/>
            <person name="Alfaro M."/>
            <person name="Sun H."/>
            <person name="Tritt A."/>
            <person name="Yoshinaga Y."/>
            <person name="Zwiers L.-H."/>
            <person name="Turgeon B."/>
            <person name="Goodwin S."/>
            <person name="Spatafora J."/>
            <person name="Crous P."/>
            <person name="Grigoriev I."/>
        </authorList>
    </citation>
    <scope>NUCLEOTIDE SEQUENCE</scope>
    <source>
        <strain evidence="15">CBS 133067</strain>
    </source>
</reference>
<evidence type="ECO:0000256" key="6">
    <source>
        <dbReference type="ARBA" id="ARBA00022729"/>
    </source>
</evidence>